<dbReference type="Gene3D" id="1.20.1290.10">
    <property type="entry name" value="AhpD-like"/>
    <property type="match status" value="1"/>
</dbReference>
<reference evidence="2 3" key="1">
    <citation type="submission" date="2019-03" db="EMBL/GenBank/DDBJ databases">
        <title>Genomic Encyclopedia of Type Strains, Phase IV (KMG-IV): sequencing the most valuable type-strain genomes for metagenomic binning, comparative biology and taxonomic classification.</title>
        <authorList>
            <person name="Goeker M."/>
        </authorList>
    </citation>
    <scope>NUCLEOTIDE SEQUENCE [LARGE SCALE GENOMIC DNA]</scope>
    <source>
        <strain evidence="2 3">DSM 25903</strain>
    </source>
</reference>
<dbReference type="InterPro" id="IPR029032">
    <property type="entry name" value="AhpD-like"/>
</dbReference>
<keyword evidence="3" id="KW-1185">Reference proteome</keyword>
<dbReference type="SUPFAM" id="SSF69118">
    <property type="entry name" value="AhpD-like"/>
    <property type="match status" value="1"/>
</dbReference>
<organism evidence="2 3">
    <name type="scientific">Enterovirga rhinocerotis</name>
    <dbReference type="NCBI Taxonomy" id="1339210"/>
    <lineage>
        <taxon>Bacteria</taxon>
        <taxon>Pseudomonadati</taxon>
        <taxon>Pseudomonadota</taxon>
        <taxon>Alphaproteobacteria</taxon>
        <taxon>Hyphomicrobiales</taxon>
        <taxon>Methylobacteriaceae</taxon>
        <taxon>Enterovirga</taxon>
    </lineage>
</organism>
<dbReference type="GO" id="GO:0051920">
    <property type="term" value="F:peroxiredoxin activity"/>
    <property type="evidence" value="ECO:0007669"/>
    <property type="project" value="InterPro"/>
</dbReference>
<feature type="domain" description="Carboxymuconolactone decarboxylase-like" evidence="1">
    <location>
        <begin position="43"/>
        <end position="119"/>
    </location>
</feature>
<dbReference type="AlphaFoldDB" id="A0A4R7C657"/>
<dbReference type="RefSeq" id="WP_133768407.1">
    <property type="nucleotide sequence ID" value="NZ_SNZR01000011.1"/>
</dbReference>
<dbReference type="OrthoDB" id="1904417at2"/>
<dbReference type="EMBL" id="SNZR01000011">
    <property type="protein sequence ID" value="TDR93402.1"/>
    <property type="molecule type" value="Genomic_DNA"/>
</dbReference>
<evidence type="ECO:0000259" key="1">
    <source>
        <dbReference type="Pfam" id="PF02627"/>
    </source>
</evidence>
<dbReference type="Pfam" id="PF02627">
    <property type="entry name" value="CMD"/>
    <property type="match status" value="1"/>
</dbReference>
<gene>
    <name evidence="2" type="ORF">EV668_0663</name>
</gene>
<name>A0A4R7C657_9HYPH</name>
<dbReference type="Proteomes" id="UP000295122">
    <property type="component" value="Unassembled WGS sequence"/>
</dbReference>
<proteinExistence type="predicted"/>
<dbReference type="InterPro" id="IPR003779">
    <property type="entry name" value="CMD-like"/>
</dbReference>
<comment type="caution">
    <text evidence="2">The sequence shown here is derived from an EMBL/GenBank/DDBJ whole genome shotgun (WGS) entry which is preliminary data.</text>
</comment>
<keyword evidence="2" id="KW-0575">Peroxidase</keyword>
<sequence>MSTDDRKALVEAGVAAGRASFVESFGRVPDNLALLAEHAPGAFAGYGLMRDAVMREAGQGGALDLKTKEMVFCLLDCLIGQTEAAKRHAESAMRHGLTLAELSEGLVQVLMVGGITAWNRSGAEVLRHCAALEPKG</sequence>
<evidence type="ECO:0000313" key="3">
    <source>
        <dbReference type="Proteomes" id="UP000295122"/>
    </source>
</evidence>
<accession>A0A4R7C657</accession>
<keyword evidence="2" id="KW-0560">Oxidoreductase</keyword>
<protein>
    <submittedName>
        <fullName evidence="2">Alkylhydroperoxidase/carboxymuconolactone decarboxylase family protein YurZ</fullName>
    </submittedName>
</protein>
<evidence type="ECO:0000313" key="2">
    <source>
        <dbReference type="EMBL" id="TDR93402.1"/>
    </source>
</evidence>